<dbReference type="Gene3D" id="1.10.10.10">
    <property type="entry name" value="Winged helix-like DNA-binding domain superfamily/Winged helix DNA-binding domain"/>
    <property type="match status" value="1"/>
</dbReference>
<reference evidence="9" key="1">
    <citation type="submission" date="2015-07" db="EMBL/GenBank/DDBJ databases">
        <title>Transcriptome Assembly of Anthurium amnicola.</title>
        <authorList>
            <person name="Suzuki J."/>
        </authorList>
    </citation>
    <scope>NUCLEOTIDE SEQUENCE</scope>
</reference>
<gene>
    <name evidence="9" type="primary">KDM1A_1</name>
    <name evidence="9" type="ORF">g.85852</name>
</gene>
<dbReference type="Gene3D" id="3.50.50.60">
    <property type="entry name" value="FAD/NAD(P)-binding domain"/>
    <property type="match status" value="1"/>
</dbReference>
<proteinExistence type="inferred from homology"/>
<dbReference type="Pfam" id="PF23030">
    <property type="entry name" value="SCAF11-like_C"/>
    <property type="match status" value="1"/>
</dbReference>
<dbReference type="InterPro" id="IPR002937">
    <property type="entry name" value="Amino_oxidase"/>
</dbReference>
<dbReference type="GO" id="GO:0141052">
    <property type="term" value="F:histone H3 demethylase activity"/>
    <property type="evidence" value="ECO:0007669"/>
    <property type="project" value="UniProtKB-ARBA"/>
</dbReference>
<name>A0A1D1YXG3_9ARAE</name>
<feature type="region of interest" description="Disordered" evidence="7">
    <location>
        <begin position="1"/>
        <end position="106"/>
    </location>
</feature>
<dbReference type="PANTHER" id="PTHR10742">
    <property type="entry name" value="FLAVIN MONOAMINE OXIDASE"/>
    <property type="match status" value="1"/>
</dbReference>
<accession>A0A1D1YXG3</accession>
<feature type="compositionally biased region" description="Polar residues" evidence="7">
    <location>
        <begin position="1958"/>
        <end position="1970"/>
    </location>
</feature>
<dbReference type="PROSITE" id="PS50934">
    <property type="entry name" value="SWIRM"/>
    <property type="match status" value="1"/>
</dbReference>
<protein>
    <submittedName>
        <fullName evidence="9">Lysine-specific histone demethylase 1A</fullName>
    </submittedName>
</protein>
<dbReference type="EMBL" id="GDJX01008612">
    <property type="protein sequence ID" value="JAT59324.1"/>
    <property type="molecule type" value="Transcribed_RNA"/>
</dbReference>
<dbReference type="Gene3D" id="3.90.660.10">
    <property type="match status" value="1"/>
</dbReference>
<evidence type="ECO:0000313" key="9">
    <source>
        <dbReference type="EMBL" id="JAT59324.1"/>
    </source>
</evidence>
<dbReference type="SUPFAM" id="SSF54373">
    <property type="entry name" value="FAD-linked reductases, C-terminal domain"/>
    <property type="match status" value="1"/>
</dbReference>
<feature type="compositionally biased region" description="Low complexity" evidence="7">
    <location>
        <begin position="20"/>
        <end position="33"/>
    </location>
</feature>
<comment type="cofactor">
    <cofactor evidence="1">
        <name>FAD</name>
        <dbReference type="ChEBI" id="CHEBI:57692"/>
    </cofactor>
</comment>
<keyword evidence="9" id="KW-0489">Methyltransferase</keyword>
<feature type="region of interest" description="Disordered" evidence="7">
    <location>
        <begin position="1937"/>
        <end position="1981"/>
    </location>
</feature>
<dbReference type="Pfam" id="PF04433">
    <property type="entry name" value="SWIRM"/>
    <property type="match status" value="1"/>
</dbReference>
<keyword evidence="9" id="KW-0808">Transferase</keyword>
<dbReference type="InterPro" id="IPR036388">
    <property type="entry name" value="WH-like_DNA-bd_sf"/>
</dbReference>
<keyword evidence="4" id="KW-0274">FAD</keyword>
<dbReference type="SUPFAM" id="SSF46689">
    <property type="entry name" value="Homeodomain-like"/>
    <property type="match status" value="1"/>
</dbReference>
<feature type="compositionally biased region" description="Basic residues" evidence="7">
    <location>
        <begin position="76"/>
        <end position="88"/>
    </location>
</feature>
<feature type="region of interest" description="Disordered" evidence="7">
    <location>
        <begin position="121"/>
        <end position="169"/>
    </location>
</feature>
<dbReference type="InterPro" id="IPR057031">
    <property type="entry name" value="SFR19-like_C"/>
</dbReference>
<feature type="compositionally biased region" description="Basic residues" evidence="7">
    <location>
        <begin position="201"/>
        <end position="214"/>
    </location>
</feature>
<feature type="region of interest" description="Disordered" evidence="7">
    <location>
        <begin position="999"/>
        <end position="1031"/>
    </location>
</feature>
<evidence type="ECO:0000256" key="4">
    <source>
        <dbReference type="ARBA" id="ARBA00022827"/>
    </source>
</evidence>
<feature type="region of interest" description="Disordered" evidence="7">
    <location>
        <begin position="2206"/>
        <end position="2233"/>
    </location>
</feature>
<dbReference type="GO" id="GO:0032259">
    <property type="term" value="P:methylation"/>
    <property type="evidence" value="ECO:0007669"/>
    <property type="project" value="UniProtKB-KW"/>
</dbReference>
<evidence type="ECO:0000256" key="7">
    <source>
        <dbReference type="SAM" id="MobiDB-lite"/>
    </source>
</evidence>
<organism evidence="9">
    <name type="scientific">Anthurium amnicola</name>
    <dbReference type="NCBI Taxonomy" id="1678845"/>
    <lineage>
        <taxon>Eukaryota</taxon>
        <taxon>Viridiplantae</taxon>
        <taxon>Streptophyta</taxon>
        <taxon>Embryophyta</taxon>
        <taxon>Tracheophyta</taxon>
        <taxon>Spermatophyta</taxon>
        <taxon>Magnoliopsida</taxon>
        <taxon>Liliopsida</taxon>
        <taxon>Araceae</taxon>
        <taxon>Pothoideae</taxon>
        <taxon>Potheae</taxon>
        <taxon>Anthurium</taxon>
    </lineage>
</organism>
<keyword evidence="3" id="KW-0285">Flavoprotein</keyword>
<dbReference type="Pfam" id="PF01593">
    <property type="entry name" value="Amino_oxidase"/>
    <property type="match status" value="1"/>
</dbReference>
<dbReference type="InterPro" id="IPR036188">
    <property type="entry name" value="FAD/NAD-bd_sf"/>
</dbReference>
<evidence type="ECO:0000259" key="8">
    <source>
        <dbReference type="PROSITE" id="PS50934"/>
    </source>
</evidence>
<dbReference type="InterPro" id="IPR007526">
    <property type="entry name" value="SWIRM"/>
</dbReference>
<keyword evidence="5" id="KW-0156">Chromatin regulator</keyword>
<feature type="domain" description="SWIRM" evidence="8">
    <location>
        <begin position="877"/>
        <end position="977"/>
    </location>
</feature>
<dbReference type="PRINTS" id="PR00419">
    <property type="entry name" value="ADXRDTASE"/>
</dbReference>
<evidence type="ECO:0000256" key="3">
    <source>
        <dbReference type="ARBA" id="ARBA00022630"/>
    </source>
</evidence>
<feature type="compositionally biased region" description="Basic and acidic residues" evidence="7">
    <location>
        <begin position="146"/>
        <end position="155"/>
    </location>
</feature>
<feature type="region of interest" description="Disordered" evidence="7">
    <location>
        <begin position="201"/>
        <end position="220"/>
    </location>
</feature>
<keyword evidence="6" id="KW-0560">Oxidoreductase</keyword>
<dbReference type="SUPFAM" id="SSF51905">
    <property type="entry name" value="FAD/NAD(P)-binding domain"/>
    <property type="match status" value="1"/>
</dbReference>
<comment type="similarity">
    <text evidence="2">Belongs to the flavin monoamine oxidase family.</text>
</comment>
<evidence type="ECO:0000256" key="5">
    <source>
        <dbReference type="ARBA" id="ARBA00022853"/>
    </source>
</evidence>
<feature type="compositionally biased region" description="Low complexity" evidence="7">
    <location>
        <begin position="51"/>
        <end position="62"/>
    </location>
</feature>
<evidence type="ECO:0000256" key="1">
    <source>
        <dbReference type="ARBA" id="ARBA00001974"/>
    </source>
</evidence>
<dbReference type="InterPro" id="IPR050281">
    <property type="entry name" value="Flavin_monoamine_oxidase"/>
</dbReference>
<evidence type="ECO:0000256" key="6">
    <source>
        <dbReference type="ARBA" id="ARBA00023002"/>
    </source>
</evidence>
<dbReference type="GO" id="GO:0008168">
    <property type="term" value="F:methyltransferase activity"/>
    <property type="evidence" value="ECO:0007669"/>
    <property type="project" value="UniProtKB-KW"/>
</dbReference>
<dbReference type="PANTHER" id="PTHR10742:SF410">
    <property type="entry name" value="LYSINE-SPECIFIC HISTONE DEMETHYLASE 2"/>
    <property type="match status" value="1"/>
</dbReference>
<dbReference type="GO" id="GO:0016705">
    <property type="term" value="F:oxidoreductase activity, acting on paired donors, with incorporation or reduction of molecular oxygen"/>
    <property type="evidence" value="ECO:0007669"/>
    <property type="project" value="UniProtKB-ARBA"/>
</dbReference>
<evidence type="ECO:0000256" key="2">
    <source>
        <dbReference type="ARBA" id="ARBA00005995"/>
    </source>
</evidence>
<sequence>MNDERSLLGEGEAEGDPVTASSAQAEVASASGSRLPRPGMDGSGVAPVPKGEPGPLAEAAGGVSDDDERPIGSLFKVKRSRPSKKRGRPAAEATAIGDPMTEEGALGEMDDTLASLRKKLKTPKRVKACASGSDALRVKNSSFSDKAGDMEDSSKLQRNNSNLLSTKKYAEGAVRGTLEDGGHSSSDGLEDSLSSFFQKAHRASSRRNVPKRKKQVEATVHSGGMTEETANVVLGSPKSALCRETSNAVVDDATPIANEVTKKLAPKKRGRKPRDRSAVELTGMSDTVVAQVKRTHDDISKERMPMDVEKARSSFGRRRGRQRAVNNSRFAPSRMKSNSQKLSSGISIEVTVENIESDADGIYQSSEGIIKCADPQTLNSIGGLNMKDKSAALKDSRSQRENTYDVGLEHTCTGTTSGGVLSGLVHETHCSSVIQTPMEGTNCLDGLKQCSYVKLNDPLSRIVESSPSSVSRKMEEIHDFERHVGPLQESSEGTPPISVVVSQPSEDLSNKPSGENFHGQVTDLCSTRIKQMPGESLTSGDDFNQSLGCLVDKEVDMPLDDSQLNEPFVEGYNEIGGQDDCINRRQFSMSGKQCTLVEKCSMFGSHSCEKNVQNELLVLSSGNLKVPLPSFSDTTPTSTSDIFSQKCDKPFEDLSVSPSARMKKETNCDYNAGSGTSPLIVQADCTSIAVQNLHLTKVNIREAAVTDEFLQHSVMDNPFAADQQCFLLSTGKKEELPAVDDFFKQFPERVSEAQEKSGISSGGLSSVPIQDNPAVMEANSTVPETVTLNPEEFPVPDIAVLPDTELYHTAKQKVPPRVTRKVKRHKHGDMAYEGDADWEVLMRDSQGLFGNTTVNEEHCTGITHKYDSTSHVDLHDGGLAAVAAGLKAHAAGPIEKIKFKDVLKSKGGLQEYIECRNLILSLWSRDVSRILSLEDCGVTSVPSKDDPSRASLIREVYMFLDSSGYINAGIASKREKRQPCSVSNSELSKEDTTKEICGGQVADSKDEDTFSQVNASENDSAEDEKMSPLDAEAKSQEVTVHCSGQESCAQIQSLENAPGNVGPVESSRPASIVKPPMDNIVVNEICPDWKVRQGDRSFDSVMNVQGIASSDYAPHSNKDACLVSSGQQFDGANIIAEMCSDEEARSMEVSCSLPLSNMKNDCEYAQAQNGLTRLNSGSTVPSTKVVHSGTSSISKQVETLSIMDKAVEMKRKEAAHAEPLVANSPVLKHDEVADVDSSIRLDATPTVQCNLEKVCKRIIIVGAGPAGLTAARHLQRQGFSVTVLEARDRIGGRVYTDRSSLSVPVDLGASIITGVEADVATERRADPSSLICTQLGLQLTILNSDCPLYDVVSGKKVPANLDEALEAEYNSLLDDMVVLVAQSGEVSERMSLEDGLEYALKTRRIAQSTSATMEPDQLKFEFSVSSPMITENGIENKVLDDSALMKDVLSPLDRRVMNWHFAHLEYGCAAPLKEVSLPHWNQDDVYGGFGGAHCMIKEGYSTVMETLGEGIDIHLRHAVTDVEYDVRETSSGRETEVRVTTADGSKFIGEAVLITVPLGCLKANTINFSPALPDWKRYSIQRLGFGVLNKVVLEFPQVFWDDTMDYFGATAEETCHRGQCFMFWNVRKTVGAPVLIALVVGRAAIDGQSISSFDHVNHALLVLRKIFGVESVPDPVASVVTNWGMDPFSRGAYSYVAVGASGEDYDILGRPVANCLFFAGEATCKEHPDTVGGAMMSGLREAVRIIDIFNSGNDYTAEVEAMETAQRQADSERNEVKDFAKRLDLCKHANVALVAKESLLQDMFCNAKTISGRLHLAKELLRLPIDKLKSFAGNKEWLSILNSWMLDSMGKDATQLLRHCVRLLVLVSTDLLAVRLSGIGKTVKEKVCVHTSRDIRAIASQLVNVWIEIFRRGKSGNSGLKLLKQSAAMDYSKIRSRDMGAVRQPQGTNEAPEGRGNLQVSSAASYSPSRANDGKGGCSRTTKMEHLTDKMSEVNSSHALQVQRGLDLKKEYVTKSKALAAAEAARAAKAARLATEAYVSSEADSAKPHELPKILSFHKFVRREQYTQMDEFDLKKKKMAGSILGWQDCVSEIDSRNCRVQNWSVDFSATCGNFDGSRLSGDNCTQRSYSNEIMYPTIHKEHSGESEAVDSRLIKAWVDTDTAGSGGVKDSLAIERWQSQAMDADAQFFNPLKDEEDSNRILNLSGRKHQAPMEESSASQAGESKSLVKGQQRGAEHIKQGVVDYVASLLMPLYKARKIDKEGYKSIMKRSATKVMEICTEAEKMMTIFEFLDYRRKNKIRSFVDKLIEKHMSMNASTKS</sequence>
<feature type="compositionally biased region" description="Polar residues" evidence="7">
    <location>
        <begin position="156"/>
        <end position="165"/>
    </location>
</feature>
<dbReference type="InterPro" id="IPR009057">
    <property type="entry name" value="Homeodomain-like_sf"/>
</dbReference>